<gene>
    <name evidence="2" type="ORF">JRQ81_017501</name>
</gene>
<feature type="region of interest" description="Disordered" evidence="1">
    <location>
        <begin position="350"/>
        <end position="373"/>
    </location>
</feature>
<dbReference type="AlphaFoldDB" id="A0A9Q0XQH1"/>
<dbReference type="Proteomes" id="UP001142489">
    <property type="component" value="Unassembled WGS sequence"/>
</dbReference>
<protein>
    <submittedName>
        <fullName evidence="2">Uncharacterized protein</fullName>
    </submittedName>
</protein>
<dbReference type="OrthoDB" id="8945866at2759"/>
<feature type="compositionally biased region" description="Basic and acidic residues" evidence="1">
    <location>
        <begin position="192"/>
        <end position="211"/>
    </location>
</feature>
<comment type="caution">
    <text evidence="2">The sequence shown here is derived from an EMBL/GenBank/DDBJ whole genome shotgun (WGS) entry which is preliminary data.</text>
</comment>
<name>A0A9Q0XQH1_9SAUR</name>
<keyword evidence="3" id="KW-1185">Reference proteome</keyword>
<dbReference type="PANTHER" id="PTHR33775:SF2">
    <property type="entry name" value="CARDIAC-ENRICHED FHL2-INTERACTING PROTEIN"/>
    <property type="match status" value="1"/>
</dbReference>
<feature type="compositionally biased region" description="Low complexity" evidence="1">
    <location>
        <begin position="473"/>
        <end position="482"/>
    </location>
</feature>
<dbReference type="EMBL" id="JAPFRF010000008">
    <property type="protein sequence ID" value="KAJ7324481.1"/>
    <property type="molecule type" value="Genomic_DNA"/>
</dbReference>
<reference evidence="2" key="1">
    <citation type="journal article" date="2023" name="DNA Res.">
        <title>Chromosome-level genome assembly of Phrynocephalus forsythii using third-generation DNA sequencing and Hi-C analysis.</title>
        <authorList>
            <person name="Qi Y."/>
            <person name="Zhao W."/>
            <person name="Zhao Y."/>
            <person name="Niu C."/>
            <person name="Cao S."/>
            <person name="Zhang Y."/>
        </authorList>
    </citation>
    <scope>NUCLEOTIDE SEQUENCE</scope>
    <source>
        <tissue evidence="2">Muscle</tissue>
    </source>
</reference>
<feature type="region of interest" description="Disordered" evidence="1">
    <location>
        <begin position="192"/>
        <end position="228"/>
    </location>
</feature>
<organism evidence="2 3">
    <name type="scientific">Phrynocephalus forsythii</name>
    <dbReference type="NCBI Taxonomy" id="171643"/>
    <lineage>
        <taxon>Eukaryota</taxon>
        <taxon>Metazoa</taxon>
        <taxon>Chordata</taxon>
        <taxon>Craniata</taxon>
        <taxon>Vertebrata</taxon>
        <taxon>Euteleostomi</taxon>
        <taxon>Lepidosauria</taxon>
        <taxon>Squamata</taxon>
        <taxon>Bifurcata</taxon>
        <taxon>Unidentata</taxon>
        <taxon>Episquamata</taxon>
        <taxon>Toxicofera</taxon>
        <taxon>Iguania</taxon>
        <taxon>Acrodonta</taxon>
        <taxon>Agamidae</taxon>
        <taxon>Agaminae</taxon>
        <taxon>Phrynocephalus</taxon>
    </lineage>
</organism>
<sequence length="592" mass="66576">MAPILQHRCQKLLCCHRRLTAPNSILRWKMLSHPGGNKRLHWGRELAQDKTTGVLKTRDSSYRKPSDLPSLEERTTVDSQVAFPDPSSSDFNISKLLTPIIPPKQDKEPPEDPLLLINSPLSEIGAASESEERAASSSQSNYKSKAPSLLFNLKDIRKRVKSTYSPSPLLRAVEDKKKIKELDHMKANDRAVDMQDEDGGKWLAGDERSHPPSEQMESIQEKDNATNLNGDDLTWSAPKSKEEAQHYQNRHRLWQGNSVDIGDSDMVSVTKFHPVENNGSHCSLPSNCYFPGVTTDQEVYTHSLHLQSPKNEKTDLNQNSHVQPQVSPNLFFTAEENIINNENQTCSLMGNKQKRSTSSSEHSFVSILDPPDQTESPYSLMQLFQKACLQESQRKKDMSGKENLNSEETEKVEKEELDYYLLNDCGSHREGNHERKEERNENDHGAQRTVVKDRKEDGKKGMDSASEDRSEEPLTPTSSSSLKPNLFMIKDNTFKSSPVIKAVKLPLLRSVSCEDTMTVSHAETEKQSFGPVQATPNIHEMDLSPSKMHIQQDESSVASSSIPVTVDCQVAKGGTKQQKTLPQKGAFMCRKW</sequence>
<proteinExistence type="predicted"/>
<feature type="compositionally biased region" description="Basic and acidic residues" evidence="1">
    <location>
        <begin position="56"/>
        <end position="76"/>
    </location>
</feature>
<feature type="compositionally biased region" description="Basic and acidic residues" evidence="1">
    <location>
        <begin position="426"/>
        <end position="472"/>
    </location>
</feature>
<feature type="region of interest" description="Disordered" evidence="1">
    <location>
        <begin position="425"/>
        <end position="484"/>
    </location>
</feature>
<feature type="region of interest" description="Disordered" evidence="1">
    <location>
        <begin position="51"/>
        <end position="86"/>
    </location>
</feature>
<dbReference type="InterPro" id="IPR052303">
    <property type="entry name" value="CEFIP"/>
</dbReference>
<accession>A0A9Q0XQH1</accession>
<dbReference type="GO" id="GO:0030018">
    <property type="term" value="C:Z disc"/>
    <property type="evidence" value="ECO:0007669"/>
    <property type="project" value="TreeGrafter"/>
</dbReference>
<dbReference type="GO" id="GO:0070886">
    <property type="term" value="P:positive regulation of calcineurin-NFAT signaling cascade"/>
    <property type="evidence" value="ECO:0007669"/>
    <property type="project" value="TreeGrafter"/>
</dbReference>
<evidence type="ECO:0000256" key="1">
    <source>
        <dbReference type="SAM" id="MobiDB-lite"/>
    </source>
</evidence>
<evidence type="ECO:0000313" key="3">
    <source>
        <dbReference type="Proteomes" id="UP001142489"/>
    </source>
</evidence>
<dbReference type="PANTHER" id="PTHR33775">
    <property type="entry name" value="CARDIAC-ENRICHED FHL2-INTERACTING PROTEIN-RELATED"/>
    <property type="match status" value="1"/>
</dbReference>
<feature type="compositionally biased region" description="Polar residues" evidence="1">
    <location>
        <begin position="350"/>
        <end position="363"/>
    </location>
</feature>
<evidence type="ECO:0000313" key="2">
    <source>
        <dbReference type="EMBL" id="KAJ7324481.1"/>
    </source>
</evidence>